<dbReference type="Pfam" id="PF03659">
    <property type="entry name" value="Glyco_hydro_71"/>
    <property type="match status" value="1"/>
</dbReference>
<dbReference type="EMBL" id="QVQW01000013">
    <property type="protein sequence ID" value="RKU46596.1"/>
    <property type="molecule type" value="Genomic_DNA"/>
</dbReference>
<dbReference type="OrthoDB" id="1046782at2759"/>
<dbReference type="InterPro" id="IPR005197">
    <property type="entry name" value="Glyco_hydro_71"/>
</dbReference>
<keyword evidence="2" id="KW-1185">Reference proteome</keyword>
<evidence type="ECO:0000313" key="1">
    <source>
        <dbReference type="EMBL" id="RKU46596.1"/>
    </source>
</evidence>
<name>A0A420YFA1_9PEZI</name>
<dbReference type="STRING" id="177199.A0A420YFA1"/>
<dbReference type="GO" id="GO:0051118">
    <property type="term" value="F:glucan endo-1,3-alpha-glucosidase activity"/>
    <property type="evidence" value="ECO:0007669"/>
    <property type="project" value="InterPro"/>
</dbReference>
<dbReference type="Gene3D" id="3.20.20.80">
    <property type="entry name" value="Glycosidases"/>
    <property type="match status" value="1"/>
</dbReference>
<organism evidence="1 2">
    <name type="scientific">Coniochaeta pulveracea</name>
    <dbReference type="NCBI Taxonomy" id="177199"/>
    <lineage>
        <taxon>Eukaryota</taxon>
        <taxon>Fungi</taxon>
        <taxon>Dikarya</taxon>
        <taxon>Ascomycota</taxon>
        <taxon>Pezizomycotina</taxon>
        <taxon>Sordariomycetes</taxon>
        <taxon>Sordariomycetidae</taxon>
        <taxon>Coniochaetales</taxon>
        <taxon>Coniochaetaceae</taxon>
        <taxon>Coniochaeta</taxon>
    </lineage>
</organism>
<gene>
    <name evidence="1" type="ORF">DL546_006049</name>
</gene>
<protein>
    <submittedName>
        <fullName evidence="1">Uncharacterized protein</fullName>
    </submittedName>
</protein>
<reference evidence="1 2" key="1">
    <citation type="submission" date="2018-08" db="EMBL/GenBank/DDBJ databases">
        <title>Draft genome of the lignicolous fungus Coniochaeta pulveracea.</title>
        <authorList>
            <person name="Borstlap C.J."/>
            <person name="De Witt R.N."/>
            <person name="Botha A."/>
            <person name="Volschenk H."/>
        </authorList>
    </citation>
    <scope>NUCLEOTIDE SEQUENCE [LARGE SCALE GENOMIC DNA]</scope>
    <source>
        <strain evidence="1 2">CAB683</strain>
    </source>
</reference>
<sequence length="154" mass="17225">MAYDEYMNSVAVAQAFDAAERKGFKLFFLFDYAGKGPWSKESVTGMLGNYIYRSGYYLHQGQPFVSTFEGPDKAEDWIDIKIVTGCFFVPDWSSVGAKEAMSRAGGVADGLFSWVAWPWGAQNMDTYVDASYLQYLNGKPYMIACLSLVLHQSP</sequence>
<dbReference type="Proteomes" id="UP000275385">
    <property type="component" value="Unassembled WGS sequence"/>
</dbReference>
<dbReference type="AlphaFoldDB" id="A0A420YFA1"/>
<comment type="caution">
    <text evidence="1">The sequence shown here is derived from an EMBL/GenBank/DDBJ whole genome shotgun (WGS) entry which is preliminary data.</text>
</comment>
<proteinExistence type="predicted"/>
<dbReference type="CDD" id="cd11577">
    <property type="entry name" value="GH71"/>
    <property type="match status" value="1"/>
</dbReference>
<accession>A0A420YFA1</accession>
<evidence type="ECO:0000313" key="2">
    <source>
        <dbReference type="Proteomes" id="UP000275385"/>
    </source>
</evidence>